<evidence type="ECO:0000256" key="1">
    <source>
        <dbReference type="SAM" id="SignalP"/>
    </source>
</evidence>
<comment type="caution">
    <text evidence="2">The sequence shown here is derived from an EMBL/GenBank/DDBJ whole genome shotgun (WGS) entry which is preliminary data.</text>
</comment>
<dbReference type="Proteomes" id="UP000192639">
    <property type="component" value="Unassembled WGS sequence"/>
</dbReference>
<proteinExistence type="predicted"/>
<gene>
    <name evidence="2" type="ORF">ECANGB1_380</name>
</gene>
<evidence type="ECO:0000313" key="2">
    <source>
        <dbReference type="EMBL" id="ORD94609.1"/>
    </source>
</evidence>
<protein>
    <submittedName>
        <fullName evidence="2">Uncharacterized protein</fullName>
    </submittedName>
</protein>
<feature type="chain" id="PRO_5012463213" evidence="1">
    <location>
        <begin position="21"/>
        <end position="106"/>
    </location>
</feature>
<keyword evidence="1" id="KW-0732">Signal</keyword>
<dbReference type="VEuPathDB" id="MicrosporidiaDB:ECANGB1_380"/>
<reference evidence="2 3" key="1">
    <citation type="journal article" date="2017" name="Environ. Microbiol.">
        <title>Decay of the glycolytic pathway and adaptation to intranuclear parasitism within Enterocytozoonidae microsporidia.</title>
        <authorList>
            <person name="Wiredu Boakye D."/>
            <person name="Jaroenlak P."/>
            <person name="Prachumwat A."/>
            <person name="Williams T.A."/>
            <person name="Bateman K.S."/>
            <person name="Itsathitphaisarn O."/>
            <person name="Sritunyalucksana K."/>
            <person name="Paszkiewicz K.H."/>
            <person name="Moore K.A."/>
            <person name="Stentiford G.D."/>
            <person name="Williams B.A."/>
        </authorList>
    </citation>
    <scope>NUCLEOTIDE SEQUENCE [LARGE SCALE GENOMIC DNA]</scope>
    <source>
        <strain evidence="2 3">GB1</strain>
    </source>
</reference>
<feature type="signal peptide" evidence="1">
    <location>
        <begin position="1"/>
        <end position="20"/>
    </location>
</feature>
<evidence type="ECO:0000313" key="3">
    <source>
        <dbReference type="Proteomes" id="UP000192639"/>
    </source>
</evidence>
<organism evidence="2 3">
    <name type="scientific">Enterospora canceri</name>
    <dbReference type="NCBI Taxonomy" id="1081671"/>
    <lineage>
        <taxon>Eukaryota</taxon>
        <taxon>Fungi</taxon>
        <taxon>Fungi incertae sedis</taxon>
        <taxon>Microsporidia</taxon>
        <taxon>Enterocytozoonidae</taxon>
        <taxon>Enterospora</taxon>
    </lineage>
</organism>
<keyword evidence="3" id="KW-1185">Reference proteome</keyword>
<dbReference type="EMBL" id="LWDP01000014">
    <property type="protein sequence ID" value="ORD94609.1"/>
    <property type="molecule type" value="Genomic_DNA"/>
</dbReference>
<accession>A0A1Y1S808</accession>
<name>A0A1Y1S808_9MICR</name>
<sequence>MIFTTVVISALNIVMNVYEADSTGTCNIYFKVNEYETVNSRNIGTVTLCGRHISGGIPCLVREFVNIKTNKDYICDMNQNMIYDKHHYWLVVDKTGDKSPEIRFRG</sequence>
<dbReference type="AlphaFoldDB" id="A0A1Y1S808"/>